<proteinExistence type="predicted"/>
<evidence type="ECO:0000313" key="1">
    <source>
        <dbReference type="EMBL" id="GAA1701343.1"/>
    </source>
</evidence>
<evidence type="ECO:0000313" key="2">
    <source>
        <dbReference type="Proteomes" id="UP001500618"/>
    </source>
</evidence>
<reference evidence="2" key="1">
    <citation type="journal article" date="2019" name="Int. J. Syst. Evol. Microbiol.">
        <title>The Global Catalogue of Microorganisms (GCM) 10K type strain sequencing project: providing services to taxonomists for standard genome sequencing and annotation.</title>
        <authorList>
            <consortium name="The Broad Institute Genomics Platform"/>
            <consortium name="The Broad Institute Genome Sequencing Center for Infectious Disease"/>
            <person name="Wu L."/>
            <person name="Ma J."/>
        </authorList>
    </citation>
    <scope>NUCLEOTIDE SEQUENCE [LARGE SCALE GENOMIC DNA]</scope>
    <source>
        <strain evidence="2">JCM 14718</strain>
    </source>
</reference>
<sequence>MSAEEYVEMSDSELMEHYEDSVDFCLVQSDECRCDMEARAEILSRMSQVPALQARIDDLEMSQEAANDW</sequence>
<dbReference type="Proteomes" id="UP001500618">
    <property type="component" value="Unassembled WGS sequence"/>
</dbReference>
<gene>
    <name evidence="1" type="ORF">GCM10009765_58650</name>
</gene>
<dbReference type="EMBL" id="BAAANY010000023">
    <property type="protein sequence ID" value="GAA1701343.1"/>
    <property type="molecule type" value="Genomic_DNA"/>
</dbReference>
<accession>A0ABP4UEA4</accession>
<keyword evidence="2" id="KW-1185">Reference proteome</keyword>
<name>A0ABP4UEA4_9ACTN</name>
<comment type="caution">
    <text evidence="1">The sequence shown here is derived from an EMBL/GenBank/DDBJ whole genome shotgun (WGS) entry which is preliminary data.</text>
</comment>
<protein>
    <submittedName>
        <fullName evidence="1">Uncharacterized protein</fullName>
    </submittedName>
</protein>
<dbReference type="RefSeq" id="WP_163571086.1">
    <property type="nucleotide sequence ID" value="NZ_BAAANY010000023.1"/>
</dbReference>
<organism evidence="1 2">
    <name type="scientific">Fodinicola feengrottensis</name>
    <dbReference type="NCBI Taxonomy" id="435914"/>
    <lineage>
        <taxon>Bacteria</taxon>
        <taxon>Bacillati</taxon>
        <taxon>Actinomycetota</taxon>
        <taxon>Actinomycetes</taxon>
        <taxon>Mycobacteriales</taxon>
        <taxon>Fodinicola</taxon>
    </lineage>
</organism>